<sequence>MKKQILFSIIPIIAISSPILIASSCDNVIKNDYFEKRAKETDEQIEKRYVNEYIQKENYIFDDFEQFKFNRKRHFYKPDVDQNALDFAKDSNNNYPLIQDFEIWHADFIRHYNIFKNVIDKYAPDKRTNYINAGAYQYFVKEIIFDFNVNNRIDADWYLLISWTPEFWPMLNKILELPNLNLNIATPKFPIHKIISPNLYQGRYLSKLNFVSDYMYYDSKEKNYAWTKEDYATLMSLTSIPKPKLLPEIKDENNKFNDKSASISIKAGHADEFNDTSYTAWRYSAASYEQFFETFLDYDDKKIREMTGKYMYNGDPIKFHSPIVEIVKYKDQRIKETYTHYRFRAEKNNEDVKIFKWWGEVPKK</sequence>
<name>A0A448ZY32_METSV</name>
<gene>
    <name evidence="1" type="ORF">NCTC10113_01050</name>
</gene>
<accession>A0A448ZY32</accession>
<dbReference type="PROSITE" id="PS51257">
    <property type="entry name" value="PROKAR_LIPOPROTEIN"/>
    <property type="match status" value="1"/>
</dbReference>
<protein>
    <recommendedName>
        <fullName evidence="2">Lipoprotein</fullName>
    </recommendedName>
</protein>
<evidence type="ECO:0008006" key="2">
    <source>
        <dbReference type="Google" id="ProtNLM"/>
    </source>
</evidence>
<keyword evidence="1" id="KW-0614">Plasmid</keyword>
<reference evidence="1" key="1">
    <citation type="submission" date="2019-01" db="EMBL/GenBank/DDBJ databases">
        <authorList>
            <consortium name="Pathogen Informatics"/>
        </authorList>
    </citation>
    <scope>NUCLEOTIDE SEQUENCE [LARGE SCALE GENOMIC DNA]</scope>
    <source>
        <strain evidence="1">NCTC10113</strain>
    </source>
</reference>
<geneLocation type="plasmid" evidence="1">
    <name>2</name>
</geneLocation>
<dbReference type="EMBL" id="LR214939">
    <property type="protein sequence ID" value="VEU56162.1"/>
    <property type="molecule type" value="Genomic_DNA"/>
</dbReference>
<proteinExistence type="predicted"/>
<dbReference type="RefSeq" id="WP_024544033.1">
    <property type="nucleotide sequence ID" value="NZ_BPLV01000001.1"/>
</dbReference>
<dbReference type="AlphaFoldDB" id="A0A448ZY32"/>
<evidence type="ECO:0000313" key="1">
    <source>
        <dbReference type="EMBL" id="VEU56162.1"/>
    </source>
</evidence>
<organism evidence="1">
    <name type="scientific">Metamycoplasma salivarium</name>
    <name type="common">Mycoplasma salivarium</name>
    <dbReference type="NCBI Taxonomy" id="2124"/>
    <lineage>
        <taxon>Bacteria</taxon>
        <taxon>Bacillati</taxon>
        <taxon>Mycoplasmatota</taxon>
        <taxon>Mycoplasmoidales</taxon>
        <taxon>Metamycoplasmataceae</taxon>
        <taxon>Metamycoplasma</taxon>
    </lineage>
</organism>